<dbReference type="KEGG" id="lsh:CAB17_11450"/>
<dbReference type="EMBL" id="CP025491">
    <property type="protein sequence ID" value="AUH72600.1"/>
    <property type="molecule type" value="Genomic_DNA"/>
</dbReference>
<organism evidence="1 2">
    <name type="scientific">Legionella sainthelensi</name>
    <dbReference type="NCBI Taxonomy" id="28087"/>
    <lineage>
        <taxon>Bacteria</taxon>
        <taxon>Pseudomonadati</taxon>
        <taxon>Pseudomonadota</taxon>
        <taxon>Gammaproteobacteria</taxon>
        <taxon>Legionellales</taxon>
        <taxon>Legionellaceae</taxon>
        <taxon>Legionella</taxon>
    </lineage>
</organism>
<dbReference type="Proteomes" id="UP000234343">
    <property type="component" value="Chromosome"/>
</dbReference>
<gene>
    <name evidence="1" type="ORF">CAB17_11450</name>
</gene>
<proteinExistence type="predicted"/>
<evidence type="ECO:0000313" key="1">
    <source>
        <dbReference type="EMBL" id="AUH72600.1"/>
    </source>
</evidence>
<dbReference type="AlphaFoldDB" id="A0A2H5FM79"/>
<keyword evidence="2" id="KW-1185">Reference proteome</keyword>
<protein>
    <submittedName>
        <fullName evidence="1">Uncharacterized protein</fullName>
    </submittedName>
</protein>
<evidence type="ECO:0000313" key="2">
    <source>
        <dbReference type="Proteomes" id="UP000234343"/>
    </source>
</evidence>
<reference evidence="1 2" key="1">
    <citation type="submission" date="2017-12" db="EMBL/GenBank/DDBJ databases">
        <title>Legionella sainthelensi LA01-117, whole genome sequence of a clinical isolate from New Zealand.</title>
        <authorList>
            <person name="Cree S.L."/>
            <person name="Slow S."/>
            <person name="Kennedy M.A."/>
            <person name="Murdoch D.R."/>
            <person name="Biggs P.J."/>
            <person name="Anderson T."/>
        </authorList>
    </citation>
    <scope>NUCLEOTIDE SEQUENCE [LARGE SCALE GENOMIC DNA]</scope>
    <source>
        <strain evidence="1 2">LA01-117</strain>
    </source>
</reference>
<sequence>MSWSDERKESQASHALNMALEMFLRKNFINQEKVARDKLVEIDATIQQLRVGLNLYADEGSSIYGSRG</sequence>
<accession>A0A2H5FM79</accession>
<name>A0A2H5FM79_9GAMM</name>